<evidence type="ECO:0000313" key="1">
    <source>
        <dbReference type="EMBL" id="KAA6393918.1"/>
    </source>
</evidence>
<dbReference type="Proteomes" id="UP000324800">
    <property type="component" value="Unassembled WGS sequence"/>
</dbReference>
<dbReference type="EMBL" id="SNRW01002098">
    <property type="protein sequence ID" value="KAA6393918.1"/>
    <property type="molecule type" value="Genomic_DNA"/>
</dbReference>
<dbReference type="AlphaFoldDB" id="A0A5J4WG97"/>
<proteinExistence type="predicted"/>
<accession>A0A5J4WG97</accession>
<sequence length="77" mass="8766">MANQQFVQKIEVVYCNLVVPAEGLTYLSLPFPVLKYRLVEAEVVPDAKTIRELESPQIPSPVIKPDDEDLIVRTRRS</sequence>
<name>A0A5J4WG97_9EUKA</name>
<comment type="caution">
    <text evidence="1">The sequence shown here is derived from an EMBL/GenBank/DDBJ whole genome shotgun (WGS) entry which is preliminary data.</text>
</comment>
<gene>
    <name evidence="1" type="ORF">EZS28_010555</name>
</gene>
<evidence type="ECO:0000313" key="2">
    <source>
        <dbReference type="Proteomes" id="UP000324800"/>
    </source>
</evidence>
<organism evidence="1 2">
    <name type="scientific">Streblomastix strix</name>
    <dbReference type="NCBI Taxonomy" id="222440"/>
    <lineage>
        <taxon>Eukaryota</taxon>
        <taxon>Metamonada</taxon>
        <taxon>Preaxostyla</taxon>
        <taxon>Oxymonadida</taxon>
        <taxon>Streblomastigidae</taxon>
        <taxon>Streblomastix</taxon>
    </lineage>
</organism>
<protein>
    <submittedName>
        <fullName evidence="1">Uncharacterized protein</fullName>
    </submittedName>
</protein>
<reference evidence="1 2" key="1">
    <citation type="submission" date="2019-03" db="EMBL/GenBank/DDBJ databases">
        <title>Single cell metagenomics reveals metabolic interactions within the superorganism composed of flagellate Streblomastix strix and complex community of Bacteroidetes bacteria on its surface.</title>
        <authorList>
            <person name="Treitli S.C."/>
            <person name="Kolisko M."/>
            <person name="Husnik F."/>
            <person name="Keeling P."/>
            <person name="Hampl V."/>
        </authorList>
    </citation>
    <scope>NUCLEOTIDE SEQUENCE [LARGE SCALE GENOMIC DNA]</scope>
    <source>
        <strain evidence="1">ST1C</strain>
    </source>
</reference>